<feature type="active site" description="Proton acceptor" evidence="15">
    <location>
        <position position="65"/>
    </location>
</feature>
<comment type="cofactor">
    <cofactor evidence="18">
        <name>Mg(2+)</name>
        <dbReference type="ChEBI" id="CHEBI:18420"/>
    </cofactor>
    <text evidence="18">Mn(2+), Zn(2+), Cd(2+) and Co(2+) support activity to lesser extents.</text>
</comment>
<dbReference type="STRING" id="1121284.SAMN05660493_01304"/>
<evidence type="ECO:0000256" key="3">
    <source>
        <dbReference type="ARBA" id="ARBA00022475"/>
    </source>
</evidence>
<keyword evidence="21" id="KW-1185">Reference proteome</keyword>
<dbReference type="GO" id="GO:0008654">
    <property type="term" value="P:phospholipid biosynthetic process"/>
    <property type="evidence" value="ECO:0007669"/>
    <property type="project" value="UniProtKB-KW"/>
</dbReference>
<dbReference type="AlphaFoldDB" id="A0A1U7PSR8"/>
<accession>A0A1U7PSR8</accession>
<dbReference type="EMBL" id="FTPU01000011">
    <property type="protein sequence ID" value="SIT96615.1"/>
    <property type="molecule type" value="Genomic_DNA"/>
</dbReference>
<keyword evidence="12 19" id="KW-0472">Membrane</keyword>
<dbReference type="PANTHER" id="PTHR34299">
    <property type="entry name" value="DIACYLGLYCEROL KINASE"/>
    <property type="match status" value="1"/>
</dbReference>
<feature type="transmembrane region" description="Helical" evidence="19">
    <location>
        <begin position="52"/>
        <end position="71"/>
    </location>
</feature>
<feature type="binding site" evidence="16">
    <location>
        <position position="65"/>
    </location>
    <ligand>
        <name>substrate</name>
    </ligand>
</feature>
<feature type="binding site" evidence="18">
    <location>
        <position position="72"/>
    </location>
    <ligand>
        <name>a divalent metal cation</name>
        <dbReference type="ChEBI" id="CHEBI:60240"/>
    </ligand>
</feature>
<keyword evidence="13" id="KW-0594">Phospholipid biosynthesis</keyword>
<dbReference type="PANTHER" id="PTHR34299:SF1">
    <property type="entry name" value="DIACYLGLYCEROL KINASE"/>
    <property type="match status" value="1"/>
</dbReference>
<dbReference type="InterPro" id="IPR033717">
    <property type="entry name" value="UDPK"/>
</dbReference>
<keyword evidence="3" id="KW-1003">Cell membrane</keyword>
<keyword evidence="10 19" id="KW-1133">Transmembrane helix</keyword>
<evidence type="ECO:0000256" key="1">
    <source>
        <dbReference type="ARBA" id="ARBA00004651"/>
    </source>
</evidence>
<proteinExistence type="inferred from homology"/>
<evidence type="ECO:0000256" key="5">
    <source>
        <dbReference type="ARBA" id="ARBA00022679"/>
    </source>
</evidence>
<evidence type="ECO:0000256" key="12">
    <source>
        <dbReference type="ARBA" id="ARBA00023136"/>
    </source>
</evidence>
<dbReference type="OrthoDB" id="1493837at2"/>
<evidence type="ECO:0000256" key="2">
    <source>
        <dbReference type="ARBA" id="ARBA00005967"/>
    </source>
</evidence>
<evidence type="ECO:0000256" key="8">
    <source>
        <dbReference type="ARBA" id="ARBA00022777"/>
    </source>
</evidence>
<keyword evidence="11" id="KW-0443">Lipid metabolism</keyword>
<evidence type="ECO:0000256" key="16">
    <source>
        <dbReference type="PIRSR" id="PIRSR600829-2"/>
    </source>
</evidence>
<feature type="binding site" evidence="18">
    <location>
        <position position="24"/>
    </location>
    <ligand>
        <name>a divalent metal cation</name>
        <dbReference type="ChEBI" id="CHEBI:60240"/>
    </ligand>
</feature>
<dbReference type="Proteomes" id="UP000187261">
    <property type="component" value="Unassembled WGS sequence"/>
</dbReference>
<sequence length="121" mass="13711">MKKPPFYKSVQFTINGLIWILRNERNFQFHIVGLLINLFLIVFLGLSNLEAALILLCSFFVLVTEALNTCAEKICDYIQPNFDTKIGVIKDLAGGAVLLSVIAAVCVGILVYWPYLKLYFY</sequence>
<evidence type="ECO:0000256" key="15">
    <source>
        <dbReference type="PIRSR" id="PIRSR600829-1"/>
    </source>
</evidence>
<comment type="subcellular location">
    <subcellularLocation>
        <location evidence="1">Cell membrane</location>
        <topology evidence="1">Multi-pass membrane protein</topology>
    </subcellularLocation>
</comment>
<dbReference type="GO" id="GO:0046872">
    <property type="term" value="F:metal ion binding"/>
    <property type="evidence" value="ECO:0007669"/>
    <property type="project" value="UniProtKB-KW"/>
</dbReference>
<evidence type="ECO:0000256" key="7">
    <source>
        <dbReference type="ARBA" id="ARBA00022741"/>
    </source>
</evidence>
<dbReference type="CDD" id="cd14265">
    <property type="entry name" value="UDPK_IM_like"/>
    <property type="match status" value="1"/>
</dbReference>
<protein>
    <submittedName>
        <fullName evidence="20">Diacylglycerol kinase (ATP)</fullName>
    </submittedName>
</protein>
<feature type="binding site" evidence="17">
    <location>
        <begin position="90"/>
        <end position="91"/>
    </location>
    <ligand>
        <name>ATP</name>
        <dbReference type="ChEBI" id="CHEBI:30616"/>
    </ligand>
</feature>
<feature type="binding site" evidence="17">
    <location>
        <position position="72"/>
    </location>
    <ligand>
        <name>ATP</name>
        <dbReference type="ChEBI" id="CHEBI:30616"/>
    </ligand>
</feature>
<evidence type="ECO:0000256" key="10">
    <source>
        <dbReference type="ARBA" id="ARBA00022989"/>
    </source>
</evidence>
<feature type="transmembrane region" description="Helical" evidence="19">
    <location>
        <begin position="92"/>
        <end position="115"/>
    </location>
</feature>
<evidence type="ECO:0000256" key="14">
    <source>
        <dbReference type="ARBA" id="ARBA00023264"/>
    </source>
</evidence>
<dbReference type="Pfam" id="PF01219">
    <property type="entry name" value="DAGK_prokar"/>
    <property type="match status" value="1"/>
</dbReference>
<evidence type="ECO:0000256" key="17">
    <source>
        <dbReference type="PIRSR" id="PIRSR600829-3"/>
    </source>
</evidence>
<evidence type="ECO:0000256" key="18">
    <source>
        <dbReference type="PIRSR" id="PIRSR600829-4"/>
    </source>
</evidence>
<evidence type="ECO:0000256" key="19">
    <source>
        <dbReference type="SAM" id="Phobius"/>
    </source>
</evidence>
<comment type="similarity">
    <text evidence="2">Belongs to the bacterial diacylglycerol kinase family.</text>
</comment>
<keyword evidence="7 17" id="KW-0547">Nucleotide-binding</keyword>
<evidence type="ECO:0000313" key="20">
    <source>
        <dbReference type="EMBL" id="SIT96615.1"/>
    </source>
</evidence>
<evidence type="ECO:0000256" key="9">
    <source>
        <dbReference type="ARBA" id="ARBA00022840"/>
    </source>
</evidence>
<dbReference type="Gene3D" id="1.10.287.3610">
    <property type="match status" value="1"/>
</dbReference>
<feature type="transmembrane region" description="Helical" evidence="19">
    <location>
        <begin position="27"/>
        <end position="46"/>
    </location>
</feature>
<keyword evidence="9 17" id="KW-0067">ATP-binding</keyword>
<dbReference type="InterPro" id="IPR036945">
    <property type="entry name" value="DAGK_sf"/>
</dbReference>
<dbReference type="GO" id="GO:0005524">
    <property type="term" value="F:ATP binding"/>
    <property type="evidence" value="ECO:0007669"/>
    <property type="project" value="UniProtKB-KW"/>
</dbReference>
<keyword evidence="4" id="KW-0444">Lipid biosynthesis</keyword>
<keyword evidence="14" id="KW-1208">Phospholipid metabolism</keyword>
<gene>
    <name evidence="20" type="ORF">SAMN05660493_01304</name>
</gene>
<keyword evidence="18" id="KW-0479">Metal-binding</keyword>
<evidence type="ECO:0000256" key="13">
    <source>
        <dbReference type="ARBA" id="ARBA00023209"/>
    </source>
</evidence>
<keyword evidence="6 19" id="KW-0812">Transmembrane</keyword>
<name>A0A1U7PSR8_9FLAO</name>
<evidence type="ECO:0000256" key="6">
    <source>
        <dbReference type="ARBA" id="ARBA00022692"/>
    </source>
</evidence>
<keyword evidence="8 20" id="KW-0418">Kinase</keyword>
<reference evidence="21" key="1">
    <citation type="submission" date="2016-10" db="EMBL/GenBank/DDBJ databases">
        <authorList>
            <person name="Varghese N."/>
            <person name="Submissions S."/>
        </authorList>
    </citation>
    <scope>NUCLEOTIDE SEQUENCE [LARGE SCALE GENOMIC DNA]</scope>
    <source>
        <strain evidence="21">DSM 19482</strain>
    </source>
</reference>
<keyword evidence="18" id="KW-0460">Magnesium</keyword>
<dbReference type="InterPro" id="IPR000829">
    <property type="entry name" value="DAGK"/>
</dbReference>
<evidence type="ECO:0000256" key="11">
    <source>
        <dbReference type="ARBA" id="ARBA00023098"/>
    </source>
</evidence>
<evidence type="ECO:0000256" key="4">
    <source>
        <dbReference type="ARBA" id="ARBA00022516"/>
    </source>
</evidence>
<dbReference type="GO" id="GO:0005886">
    <property type="term" value="C:plasma membrane"/>
    <property type="evidence" value="ECO:0007669"/>
    <property type="project" value="UniProtKB-SubCell"/>
</dbReference>
<feature type="binding site" evidence="17">
    <location>
        <position position="24"/>
    </location>
    <ligand>
        <name>ATP</name>
        <dbReference type="ChEBI" id="CHEBI:30616"/>
    </ligand>
</feature>
<keyword evidence="5" id="KW-0808">Transferase</keyword>
<evidence type="ECO:0000313" key="21">
    <source>
        <dbReference type="Proteomes" id="UP000187261"/>
    </source>
</evidence>
<dbReference type="RefSeq" id="WP_076782829.1">
    <property type="nucleotide sequence ID" value="NZ_FTPU01000011.1"/>
</dbReference>
<dbReference type="GO" id="GO:0016301">
    <property type="term" value="F:kinase activity"/>
    <property type="evidence" value="ECO:0007669"/>
    <property type="project" value="UniProtKB-KW"/>
</dbReference>
<organism evidence="20 21">
    <name type="scientific">Epilithonimonas bovis DSM 19482</name>
    <dbReference type="NCBI Taxonomy" id="1121284"/>
    <lineage>
        <taxon>Bacteria</taxon>
        <taxon>Pseudomonadati</taxon>
        <taxon>Bacteroidota</taxon>
        <taxon>Flavobacteriia</taxon>
        <taxon>Flavobacteriales</taxon>
        <taxon>Weeksellaceae</taxon>
        <taxon>Chryseobacterium group</taxon>
        <taxon>Epilithonimonas</taxon>
    </lineage>
</organism>